<accession>A0A365GYN0</accession>
<reference evidence="3 4" key="1">
    <citation type="submission" date="2018-06" db="EMBL/GenBank/DDBJ databases">
        <title>Actinomadura craniellae sp. nov. isolated from marine sponge Craniella sp.</title>
        <authorList>
            <person name="Li L."/>
            <person name="Xu Q.H."/>
            <person name="Lin H.W."/>
            <person name="Lu Y.H."/>
        </authorList>
    </citation>
    <scope>NUCLEOTIDE SEQUENCE [LARGE SCALE GENOMIC DNA]</scope>
    <source>
        <strain evidence="3 4">LHW63021</strain>
    </source>
</reference>
<feature type="transmembrane region" description="Helical" evidence="1">
    <location>
        <begin position="78"/>
        <end position="96"/>
    </location>
</feature>
<feature type="transmembrane region" description="Helical" evidence="1">
    <location>
        <begin position="17"/>
        <end position="35"/>
    </location>
</feature>
<gene>
    <name evidence="3" type="ORF">DPM19_28290</name>
</gene>
<dbReference type="InterPro" id="IPR005135">
    <property type="entry name" value="Endo/exonuclease/phosphatase"/>
</dbReference>
<dbReference type="GO" id="GO:0004527">
    <property type="term" value="F:exonuclease activity"/>
    <property type="evidence" value="ECO:0007669"/>
    <property type="project" value="UniProtKB-KW"/>
</dbReference>
<dbReference type="OrthoDB" id="2340043at2"/>
<keyword evidence="1" id="KW-0472">Membrane</keyword>
<keyword evidence="3" id="KW-0378">Hydrolase</keyword>
<organism evidence="3 4">
    <name type="scientific">Actinomadura craniellae</name>
    <dbReference type="NCBI Taxonomy" id="2231787"/>
    <lineage>
        <taxon>Bacteria</taxon>
        <taxon>Bacillati</taxon>
        <taxon>Actinomycetota</taxon>
        <taxon>Actinomycetes</taxon>
        <taxon>Streptosporangiales</taxon>
        <taxon>Thermomonosporaceae</taxon>
        <taxon>Actinomadura</taxon>
    </lineage>
</organism>
<dbReference type="InterPro" id="IPR036691">
    <property type="entry name" value="Endo/exonu/phosph_ase_sf"/>
</dbReference>
<keyword evidence="4" id="KW-1185">Reference proteome</keyword>
<comment type="caution">
    <text evidence="3">The sequence shown here is derived from an EMBL/GenBank/DDBJ whole genome shotgun (WGS) entry which is preliminary data.</text>
</comment>
<evidence type="ECO:0000313" key="3">
    <source>
        <dbReference type="EMBL" id="RAY11945.1"/>
    </source>
</evidence>
<protein>
    <submittedName>
        <fullName evidence="3">Endonuclease/exonuclease/phosphatase family protein</fullName>
    </submittedName>
</protein>
<dbReference type="SUPFAM" id="SSF56219">
    <property type="entry name" value="DNase I-like"/>
    <property type="match status" value="1"/>
</dbReference>
<feature type="domain" description="Endonuclease/exonuclease/phosphatase" evidence="2">
    <location>
        <begin position="111"/>
        <end position="315"/>
    </location>
</feature>
<evidence type="ECO:0000313" key="4">
    <source>
        <dbReference type="Proteomes" id="UP000251891"/>
    </source>
</evidence>
<dbReference type="EMBL" id="QLYX01000016">
    <property type="protein sequence ID" value="RAY11945.1"/>
    <property type="molecule type" value="Genomic_DNA"/>
</dbReference>
<keyword evidence="3" id="KW-0255">Endonuclease</keyword>
<keyword evidence="1" id="KW-1133">Transmembrane helix</keyword>
<evidence type="ECO:0000256" key="1">
    <source>
        <dbReference type="SAM" id="Phobius"/>
    </source>
</evidence>
<evidence type="ECO:0000259" key="2">
    <source>
        <dbReference type="Pfam" id="PF03372"/>
    </source>
</evidence>
<dbReference type="Gene3D" id="3.60.10.10">
    <property type="entry name" value="Endonuclease/exonuclease/phosphatase"/>
    <property type="match status" value="1"/>
</dbReference>
<dbReference type="GO" id="GO:0004519">
    <property type="term" value="F:endonuclease activity"/>
    <property type="evidence" value="ECO:0007669"/>
    <property type="project" value="UniProtKB-KW"/>
</dbReference>
<feature type="transmembrane region" description="Helical" evidence="1">
    <location>
        <begin position="47"/>
        <end position="71"/>
    </location>
</feature>
<keyword evidence="3" id="KW-0540">Nuclease</keyword>
<keyword evidence="1" id="KW-0812">Transmembrane</keyword>
<dbReference type="AlphaFoldDB" id="A0A365GYN0"/>
<proteinExistence type="predicted"/>
<name>A0A365GYN0_9ACTN</name>
<dbReference type="Pfam" id="PF03372">
    <property type="entry name" value="Exo_endo_phos"/>
    <property type="match status" value="1"/>
</dbReference>
<keyword evidence="3" id="KW-0269">Exonuclease</keyword>
<sequence>MTDEGPFGAIGRHWRAAVAWVAVGSWGIWAVFRLVGADRLPGIGVPAVPLLALTPYVAAVSLVPVGCALLLRRRRAAAVGGAVALALAATVLPRAFGQAQPAAHGPELRVLTANLYFGRASAGQLIDLVRRTRPDVLSLQELTPDAVEEYDRAGLRRLLPHTALDARWGAGGSALYARYPLTSLPDPAGGDMAMPRAAFTLPGGVQVDVTAVHPPPPISTPGVAEWRRGLAALPAAGSSGPVRVLAGDFNATLDHARFRALLDRGYADAADRAGAGLVPTWGLTGMIPLTIDHVLVDRRAAVRRVTVHDLSGSDHRAVFAHLVLPG</sequence>
<dbReference type="RefSeq" id="WP_111871175.1">
    <property type="nucleotide sequence ID" value="NZ_QLYX01000016.1"/>
</dbReference>
<dbReference type="Proteomes" id="UP000251891">
    <property type="component" value="Unassembled WGS sequence"/>
</dbReference>